<name>A0A075AEQ7_OPIVI</name>
<gene>
    <name evidence="1" type="ORF">T265_05873</name>
</gene>
<dbReference type="EMBL" id="KL596734">
    <property type="protein sequence ID" value="KER26964.1"/>
    <property type="molecule type" value="Genomic_DNA"/>
</dbReference>
<dbReference type="KEGG" id="ovi:T265_05873"/>
<evidence type="ECO:0000313" key="2">
    <source>
        <dbReference type="Proteomes" id="UP000054324"/>
    </source>
</evidence>
<dbReference type="CTD" id="20320055"/>
<proteinExistence type="predicted"/>
<reference evidence="1 2" key="1">
    <citation type="submission" date="2013-11" db="EMBL/GenBank/DDBJ databases">
        <title>Opisthorchis viverrini - life in the bile duct.</title>
        <authorList>
            <person name="Young N.D."/>
            <person name="Nagarajan N."/>
            <person name="Lin S.J."/>
            <person name="Korhonen P.K."/>
            <person name="Jex A.R."/>
            <person name="Hall R.S."/>
            <person name="Safavi-Hemami H."/>
            <person name="Kaewkong W."/>
            <person name="Bertrand D."/>
            <person name="Gao S."/>
            <person name="Seet Q."/>
            <person name="Wongkham S."/>
            <person name="Teh B.T."/>
            <person name="Wongkham C."/>
            <person name="Intapan P.M."/>
            <person name="Maleewong W."/>
            <person name="Yang X."/>
            <person name="Hu M."/>
            <person name="Wang Z."/>
            <person name="Hofmann A."/>
            <person name="Sternberg P.W."/>
            <person name="Tan P."/>
            <person name="Wang J."/>
            <person name="Gasser R.B."/>
        </authorList>
    </citation>
    <scope>NUCLEOTIDE SEQUENCE [LARGE SCALE GENOMIC DNA]</scope>
</reference>
<accession>A0A075AEQ7</accession>
<organism evidence="1 2">
    <name type="scientific">Opisthorchis viverrini</name>
    <name type="common">Southeast Asian liver fluke</name>
    <dbReference type="NCBI Taxonomy" id="6198"/>
    <lineage>
        <taxon>Eukaryota</taxon>
        <taxon>Metazoa</taxon>
        <taxon>Spiralia</taxon>
        <taxon>Lophotrochozoa</taxon>
        <taxon>Platyhelminthes</taxon>
        <taxon>Trematoda</taxon>
        <taxon>Digenea</taxon>
        <taxon>Opisthorchiida</taxon>
        <taxon>Opisthorchiata</taxon>
        <taxon>Opisthorchiidae</taxon>
        <taxon>Opisthorchis</taxon>
    </lineage>
</organism>
<evidence type="ECO:0000313" key="1">
    <source>
        <dbReference type="EMBL" id="KER26964.1"/>
    </source>
</evidence>
<dbReference type="GeneID" id="20320055"/>
<dbReference type="AlphaFoldDB" id="A0A075AEQ7"/>
<keyword evidence="2" id="KW-1185">Reference proteome</keyword>
<protein>
    <submittedName>
        <fullName evidence="1">Uncharacterized protein</fullName>
    </submittedName>
</protein>
<dbReference type="Proteomes" id="UP000054324">
    <property type="component" value="Unassembled WGS sequence"/>
</dbReference>
<dbReference type="RefSeq" id="XP_009169266.1">
    <property type="nucleotide sequence ID" value="XM_009171002.1"/>
</dbReference>
<sequence length="61" mass="7055">MELKFRLPRRVPDGLEETVYDYLQHDAGFEGSANLVVLRVELEVENDFISQDTKRSVGSER</sequence>